<keyword evidence="9 13" id="KW-0269">Exonuclease</keyword>
<accession>A0A6I0F3A9</accession>
<evidence type="ECO:0000256" key="7">
    <source>
        <dbReference type="ARBA" id="ARBA00022722"/>
    </source>
</evidence>
<evidence type="ECO:0000256" key="11">
    <source>
        <dbReference type="ARBA" id="ARBA00025611"/>
    </source>
</evidence>
<feature type="domain" description="Polymerase/histidinol phosphatase N-terminal" evidence="15">
    <location>
        <begin position="338"/>
        <end position="405"/>
    </location>
</feature>
<evidence type="ECO:0000256" key="8">
    <source>
        <dbReference type="ARBA" id="ARBA00022801"/>
    </source>
</evidence>
<dbReference type="InterPro" id="IPR044923">
    <property type="entry name" value="PolC_middle_finger_sf"/>
</dbReference>
<keyword evidence="17" id="KW-1185">Reference proteome</keyword>
<reference evidence="16 17" key="1">
    <citation type="submission" date="2019-10" db="EMBL/GenBank/DDBJ databases">
        <title>Alkaliphilus serpentinus sp. nov. and Alkaliphilus pronyensis sp. nov., two novel anaerobic alkaliphilic species isolated from the serpentinized-hosted hydrothermal field of the Prony Bay (New Caledonia).</title>
        <authorList>
            <person name="Postec A."/>
        </authorList>
    </citation>
    <scope>NUCLEOTIDE SEQUENCE [LARGE SCALE GENOMIC DNA]</scope>
    <source>
        <strain evidence="16 17">LacV</strain>
    </source>
</reference>
<dbReference type="SUPFAM" id="SSF160975">
    <property type="entry name" value="AF1531-like"/>
    <property type="match status" value="1"/>
</dbReference>
<comment type="catalytic activity">
    <reaction evidence="12 13">
        <text>DNA(n) + a 2'-deoxyribonucleoside 5'-triphosphate = DNA(n+1) + diphosphate</text>
        <dbReference type="Rhea" id="RHEA:22508"/>
        <dbReference type="Rhea" id="RHEA-COMP:17339"/>
        <dbReference type="Rhea" id="RHEA-COMP:17340"/>
        <dbReference type="ChEBI" id="CHEBI:33019"/>
        <dbReference type="ChEBI" id="CHEBI:61560"/>
        <dbReference type="ChEBI" id="CHEBI:173112"/>
        <dbReference type="EC" id="2.7.7.7"/>
    </reaction>
</comment>
<keyword evidence="8 13" id="KW-0378">Hydrolase</keyword>
<organism evidence="16 17">
    <name type="scientific">Alkaliphilus pronyensis</name>
    <dbReference type="NCBI Taxonomy" id="1482732"/>
    <lineage>
        <taxon>Bacteria</taxon>
        <taxon>Bacillati</taxon>
        <taxon>Bacillota</taxon>
        <taxon>Clostridia</taxon>
        <taxon>Peptostreptococcales</taxon>
        <taxon>Natronincolaceae</taxon>
        <taxon>Alkaliphilus</taxon>
    </lineage>
</organism>
<dbReference type="CDD" id="cd07435">
    <property type="entry name" value="PHP_PolIIIA_POLC"/>
    <property type="match status" value="1"/>
</dbReference>
<dbReference type="InterPro" id="IPR024754">
    <property type="entry name" value="DNA_PolC-like_N_II"/>
</dbReference>
<dbReference type="Gene3D" id="3.30.420.10">
    <property type="entry name" value="Ribonuclease H-like superfamily/Ribonuclease H"/>
    <property type="match status" value="1"/>
</dbReference>
<evidence type="ECO:0000259" key="15">
    <source>
        <dbReference type="SMART" id="SM00481"/>
    </source>
</evidence>
<gene>
    <name evidence="13" type="primary">polC</name>
    <name evidence="16" type="ORF">F8154_03745</name>
</gene>
<dbReference type="InterPro" id="IPR012337">
    <property type="entry name" value="RNaseH-like_sf"/>
</dbReference>
<dbReference type="NCBIfam" id="TIGR01405">
    <property type="entry name" value="polC_Gram_pos"/>
    <property type="match status" value="1"/>
</dbReference>
<dbReference type="InterPro" id="IPR013520">
    <property type="entry name" value="Ribonucl_H"/>
</dbReference>
<evidence type="ECO:0000313" key="17">
    <source>
        <dbReference type="Proteomes" id="UP000432715"/>
    </source>
</evidence>
<dbReference type="InterPro" id="IPR003141">
    <property type="entry name" value="Pol/His_phosphatase_N"/>
</dbReference>
<dbReference type="Pfam" id="PF14579">
    <property type="entry name" value="HHH_6"/>
    <property type="match status" value="1"/>
</dbReference>
<keyword evidence="3 13" id="KW-0963">Cytoplasm</keyword>
<dbReference type="FunFam" id="3.30.420.10:FF:000045">
    <property type="entry name" value="3'-5' exonuclease DinG"/>
    <property type="match status" value="1"/>
</dbReference>
<proteinExistence type="inferred from homology"/>
<evidence type="ECO:0000259" key="14">
    <source>
        <dbReference type="SMART" id="SM00479"/>
    </source>
</evidence>
<dbReference type="GO" id="GO:0008408">
    <property type="term" value="F:3'-5' exonuclease activity"/>
    <property type="evidence" value="ECO:0007669"/>
    <property type="project" value="UniProtKB-UniRule"/>
</dbReference>
<dbReference type="SUPFAM" id="SSF53098">
    <property type="entry name" value="Ribonuclease H-like"/>
    <property type="match status" value="1"/>
</dbReference>
<evidence type="ECO:0000256" key="4">
    <source>
        <dbReference type="ARBA" id="ARBA00022679"/>
    </source>
</evidence>
<keyword evidence="4 13" id="KW-0808">Transferase</keyword>
<dbReference type="PANTHER" id="PTHR32294:SF5">
    <property type="entry name" value="DNA POLYMERASE III POLC-TYPE"/>
    <property type="match status" value="1"/>
</dbReference>
<keyword evidence="5 13" id="KW-0548">Nucleotidyltransferase</keyword>
<feature type="domain" description="Exonuclease" evidence="14">
    <location>
        <begin position="422"/>
        <end position="587"/>
    </location>
</feature>
<evidence type="ECO:0000256" key="2">
    <source>
        <dbReference type="ARBA" id="ARBA00004496"/>
    </source>
</evidence>
<dbReference type="GO" id="GO:0003677">
    <property type="term" value="F:DNA binding"/>
    <property type="evidence" value="ECO:0007669"/>
    <property type="project" value="UniProtKB-UniRule"/>
</dbReference>
<dbReference type="InterPro" id="IPR004365">
    <property type="entry name" value="NA-bd_OB_tRNA"/>
</dbReference>
<keyword evidence="6 13" id="KW-0235">DNA replication</keyword>
<evidence type="ECO:0000313" key="16">
    <source>
        <dbReference type="EMBL" id="KAB3536940.1"/>
    </source>
</evidence>
<dbReference type="Gene3D" id="3.20.20.140">
    <property type="entry name" value="Metal-dependent hydrolases"/>
    <property type="match status" value="2"/>
</dbReference>
<dbReference type="Pfam" id="PF11490">
    <property type="entry name" value="DNA_pol3_a_NII"/>
    <property type="match status" value="1"/>
</dbReference>
<dbReference type="NCBIfam" id="TIGR00573">
    <property type="entry name" value="dnaq"/>
    <property type="match status" value="1"/>
</dbReference>
<comment type="caution">
    <text evidence="16">The sequence shown here is derived from an EMBL/GenBank/DDBJ whole genome shotgun (WGS) entry which is preliminary data.</text>
</comment>
<dbReference type="Gene3D" id="6.10.140.1510">
    <property type="match status" value="1"/>
</dbReference>
<evidence type="ECO:0000256" key="12">
    <source>
        <dbReference type="ARBA" id="ARBA00049244"/>
    </source>
</evidence>
<dbReference type="HAMAP" id="MF_00356">
    <property type="entry name" value="DNApol_PolC"/>
    <property type="match status" value="1"/>
</dbReference>
<dbReference type="CDD" id="cd04484">
    <property type="entry name" value="polC_OBF"/>
    <property type="match status" value="1"/>
</dbReference>
<dbReference type="Pfam" id="PF01336">
    <property type="entry name" value="tRNA_anti-codon"/>
    <property type="match status" value="1"/>
</dbReference>
<dbReference type="InterPro" id="IPR004013">
    <property type="entry name" value="PHP_dom"/>
</dbReference>
<dbReference type="InterPro" id="IPR036397">
    <property type="entry name" value="RNaseH_sf"/>
</dbReference>
<dbReference type="InterPro" id="IPR006308">
    <property type="entry name" value="Pol_III_a_PolC-type_gram_pos"/>
</dbReference>
<protein>
    <recommendedName>
        <fullName evidence="13">DNA polymerase III PolC-type</fullName>
        <shortName evidence="13">PolIII</shortName>
        <ecNumber evidence="13">2.7.7.7</ecNumber>
    </recommendedName>
</protein>
<evidence type="ECO:0000256" key="9">
    <source>
        <dbReference type="ARBA" id="ARBA00022839"/>
    </source>
</evidence>
<dbReference type="InterPro" id="IPR011708">
    <property type="entry name" value="DNA_pol3_alpha_NTPase_dom"/>
</dbReference>
<evidence type="ECO:0000256" key="3">
    <source>
        <dbReference type="ARBA" id="ARBA00022490"/>
    </source>
</evidence>
<dbReference type="NCBIfam" id="NF001688">
    <property type="entry name" value="PRK00448.1"/>
    <property type="match status" value="1"/>
</dbReference>
<dbReference type="Pfam" id="PF07733">
    <property type="entry name" value="DNA_pol3_alpha"/>
    <property type="match status" value="1"/>
</dbReference>
<comment type="similarity">
    <text evidence="13">Belongs to the DNA polymerase type-C family. PolC subfamily.</text>
</comment>
<keyword evidence="10 13" id="KW-0239">DNA-directed DNA polymerase</keyword>
<dbReference type="PANTHER" id="PTHR32294">
    <property type="entry name" value="DNA POLYMERASE III SUBUNIT ALPHA"/>
    <property type="match status" value="1"/>
</dbReference>
<sequence>MKSENRFNLGSFFEGLGIKANERLYSYKIESIKYFKGNKRLEMTIESDSVLDWHLLESPLDIASNQLQLTNNIELKINYNIEADILQLIEMNWQNIAYIIKRFIPAAKGIEDSINWRLEDNMLLVSIDAELIYEKAVERKIHLTIEEYFKRDFNKKISCRFSTNKANAFCMEEYTEFKEKESNILAEEIINNAINNSNENESKDNRKEIKQSSLNKNTPVVLGRSFSGEITPLSNVREEMAKIIVEGEILTSEVKELNSGKKLYIIHVTDYSNSIIVKIFERKKQAENIEDHFKKGVWLQIRGDVVFDKFVREYIIMANDIIKIQKAIELDNHPQKRIELHLHTQMSSMDGLSSTTSLIGRAAEWGHRAIAVTDHGVVQAFPEAMEAGKKFGIKVIYGMEGYLINDEANIIEGMDSYGLEETYIVFDIETTGLSNKKDRITEIGAVKVHGGKIIEDFSTLVNPEVPIPAKIVELTGINDELVKNAPKIDEAMEKFLGFIEDKPLVAHNAEFDIGFIRENARRLGYQLNNSSLDTLKLARLLLSKLKKHKLNIVAKELNIKLENHHRAVDDATATAEIFLKFIEMMKSKGINNLGEMNKKLVKQADIKKLDTFHAIILVKNYTGLKNLYRLVSDSHLKYFYKKPRLPKSLLTKHREGLIIGSGCEGGELYRAVLANRTGEEVEAIASYYDYLEIQPVANNGFLIEKGIVGGIEDIKAVNKKIVELGIKLDIPVIATGDVHFLDKRDEVFRRILMTGQGFSDADNQAPLYLKTTGEMLEEFNYLGEEKAIEVVIDNPNSLADETEEIAPIPNGTFPPVIEGSDVELRRTCYQKAEGIYGSPLPEIVQTRLDRELNSIINNGYAVMYIIAQKLVTKSMSDGYLVGSRGSVGSSFAATMSDITEVNPLPPHYICGECKYSEFILDGSYGAGADLPEKECPKCSSQLIKEGHDIPFEVFLGFEGDKEPDIDLNFAGEYQSEAHKYTEELFGSGKVFRAGTIGTIADKTAYGFVKKYLEEKNLQLSQAEINRLTMGCTGVKRTSGQHPGGVMIVPQDRDIHEFCPIQYPANDSSSGVITTHFDYHSISGRLLKLDILGHDVPTIIKMLEDITGVNAQEIPLDDKKTISIFTTTEALGVNGEELGCEVGTLGIPEFGTKFVRQMLLDTRPTTFAELVRISGLSHGTDVWLNNAQELVRNKTAELKDVISTRDDIMNYLILKGLPKKNSFKIMENVRKGKGLSDDDISLMKENNVPQWYIDSCIKIKYMFPKAHAAAYVMMSFRIAYFKVHYPEAFYATYFTTKAEDFDAELIVKGKEVIKSKIKEFEEMGNDMTAKEKNLLTVLEVALEMFLRNIVLLPVDIYNSDAERFRVEDGKLLPPFMSLQGVGQNAAKNIVEARKNGEFISLENLKERSNITKTAIEALVNHGCLNNIPKTNQLSLF</sequence>
<dbReference type="Proteomes" id="UP000432715">
    <property type="component" value="Unassembled WGS sequence"/>
</dbReference>
<dbReference type="Gene3D" id="1.10.150.700">
    <property type="entry name" value="PolC, middle finger domain"/>
    <property type="match status" value="1"/>
</dbReference>
<comment type="subcellular location">
    <subcellularLocation>
        <location evidence="2 13">Cytoplasm</location>
    </subcellularLocation>
</comment>
<keyword evidence="7 13" id="KW-0540">Nuclease</keyword>
<dbReference type="EC" id="2.7.7.7" evidence="13"/>
<evidence type="ECO:0000256" key="5">
    <source>
        <dbReference type="ARBA" id="ARBA00022695"/>
    </source>
</evidence>
<evidence type="ECO:0000256" key="10">
    <source>
        <dbReference type="ARBA" id="ARBA00022932"/>
    </source>
</evidence>
<dbReference type="GO" id="GO:0003887">
    <property type="term" value="F:DNA-directed DNA polymerase activity"/>
    <property type="evidence" value="ECO:0007669"/>
    <property type="project" value="UniProtKB-UniRule"/>
</dbReference>
<dbReference type="CDD" id="cd06127">
    <property type="entry name" value="DEDDh"/>
    <property type="match status" value="1"/>
</dbReference>
<evidence type="ECO:0000256" key="6">
    <source>
        <dbReference type="ARBA" id="ARBA00022705"/>
    </source>
</evidence>
<dbReference type="Gene3D" id="2.40.50.140">
    <property type="entry name" value="Nucleic acid-binding proteins"/>
    <property type="match status" value="1"/>
</dbReference>
<dbReference type="Gene3D" id="3.30.1900.20">
    <property type="match status" value="2"/>
</dbReference>
<dbReference type="Pfam" id="PF00929">
    <property type="entry name" value="RNase_T"/>
    <property type="match status" value="1"/>
</dbReference>
<dbReference type="RefSeq" id="WP_151860256.1">
    <property type="nucleotide sequence ID" value="NZ_WBZC01000011.1"/>
</dbReference>
<dbReference type="SMART" id="SM00481">
    <property type="entry name" value="POLIIIAc"/>
    <property type="match status" value="1"/>
</dbReference>
<comment type="function">
    <text evidence="1 13">Required for replicative DNA synthesis. This DNA polymerase also exhibits 3' to 5' exonuclease activity.</text>
</comment>
<dbReference type="Pfam" id="PF02811">
    <property type="entry name" value="PHP"/>
    <property type="match status" value="2"/>
</dbReference>
<dbReference type="GO" id="GO:0005737">
    <property type="term" value="C:cytoplasm"/>
    <property type="evidence" value="ECO:0007669"/>
    <property type="project" value="UniProtKB-SubCell"/>
</dbReference>
<dbReference type="InterPro" id="IPR004805">
    <property type="entry name" value="DnaE2/DnaE/PolC"/>
</dbReference>
<dbReference type="EMBL" id="WBZC01000011">
    <property type="protein sequence ID" value="KAB3536940.1"/>
    <property type="molecule type" value="Genomic_DNA"/>
</dbReference>
<dbReference type="InterPro" id="IPR040982">
    <property type="entry name" value="DNA_pol3_finger"/>
</dbReference>
<dbReference type="GO" id="GO:0006261">
    <property type="term" value="P:DNA-templated DNA replication"/>
    <property type="evidence" value="ECO:0007669"/>
    <property type="project" value="UniProtKB-UniRule"/>
</dbReference>
<evidence type="ECO:0000256" key="13">
    <source>
        <dbReference type="HAMAP-Rule" id="MF_00356"/>
    </source>
</evidence>
<dbReference type="OrthoDB" id="9804290at2"/>
<dbReference type="InterPro" id="IPR006054">
    <property type="entry name" value="DnaQ"/>
</dbReference>
<dbReference type="Gene3D" id="1.10.150.870">
    <property type="match status" value="1"/>
</dbReference>
<evidence type="ECO:0000256" key="1">
    <source>
        <dbReference type="ARBA" id="ARBA00003452"/>
    </source>
</evidence>
<dbReference type="Pfam" id="PF17657">
    <property type="entry name" value="DNA_pol3_finger"/>
    <property type="match status" value="1"/>
</dbReference>
<comment type="function">
    <text evidence="11">DNA polymerase III is a complex, multichain enzyme responsible for most of the replicative synthesis in bacteria. This DNA polymerase also exhibits 3' to 5' exonuclease activity. The alpha chain is the DNA polymerase.</text>
</comment>
<name>A0A6I0F3A9_9FIRM</name>
<dbReference type="InterPro" id="IPR029460">
    <property type="entry name" value="DNAPol_HHH"/>
</dbReference>
<dbReference type="InterPro" id="IPR012340">
    <property type="entry name" value="NA-bd_OB-fold"/>
</dbReference>
<dbReference type="SMART" id="SM00479">
    <property type="entry name" value="EXOIII"/>
    <property type="match status" value="1"/>
</dbReference>